<evidence type="ECO:0000313" key="3">
    <source>
        <dbReference type="Proteomes" id="UP001189429"/>
    </source>
</evidence>
<feature type="region of interest" description="Disordered" evidence="1">
    <location>
        <begin position="150"/>
        <end position="172"/>
    </location>
</feature>
<sequence length="172" mass="18353">MIHVLDEAPGRRPTLPAPVLSALCRRHRAHGPPGGAPALGPAPVADGRVSQQELALLHVAAAAPRARRVLLGGPVRGPRPRRRRVMSELLGSAWPQSSASLPGRAARVPAARVRRIESVERVCWCSEPLNEAGPLRDVLSPRTLPRYLAARRQRGLTGPASWEAGTPSGSSR</sequence>
<accession>A0ABN9W3B7</accession>
<proteinExistence type="predicted"/>
<name>A0ABN9W3B7_9DINO</name>
<gene>
    <name evidence="2" type="ORF">PCOR1329_LOCUS63102</name>
</gene>
<comment type="caution">
    <text evidence="2">The sequence shown here is derived from an EMBL/GenBank/DDBJ whole genome shotgun (WGS) entry which is preliminary data.</text>
</comment>
<protein>
    <submittedName>
        <fullName evidence="2">Uncharacterized protein</fullName>
    </submittedName>
</protein>
<dbReference type="EMBL" id="CAUYUJ010018000">
    <property type="protein sequence ID" value="CAK0879772.1"/>
    <property type="molecule type" value="Genomic_DNA"/>
</dbReference>
<reference evidence="2" key="1">
    <citation type="submission" date="2023-10" db="EMBL/GenBank/DDBJ databases">
        <authorList>
            <person name="Chen Y."/>
            <person name="Shah S."/>
            <person name="Dougan E. K."/>
            <person name="Thang M."/>
            <person name="Chan C."/>
        </authorList>
    </citation>
    <scope>NUCLEOTIDE SEQUENCE [LARGE SCALE GENOMIC DNA]</scope>
</reference>
<evidence type="ECO:0000313" key="2">
    <source>
        <dbReference type="EMBL" id="CAK0879772.1"/>
    </source>
</evidence>
<keyword evidence="3" id="KW-1185">Reference proteome</keyword>
<dbReference type="Proteomes" id="UP001189429">
    <property type="component" value="Unassembled WGS sequence"/>
</dbReference>
<evidence type="ECO:0000256" key="1">
    <source>
        <dbReference type="SAM" id="MobiDB-lite"/>
    </source>
</evidence>
<organism evidence="2 3">
    <name type="scientific">Prorocentrum cordatum</name>
    <dbReference type="NCBI Taxonomy" id="2364126"/>
    <lineage>
        <taxon>Eukaryota</taxon>
        <taxon>Sar</taxon>
        <taxon>Alveolata</taxon>
        <taxon>Dinophyceae</taxon>
        <taxon>Prorocentrales</taxon>
        <taxon>Prorocentraceae</taxon>
        <taxon>Prorocentrum</taxon>
    </lineage>
</organism>